<evidence type="ECO:0000256" key="1">
    <source>
        <dbReference type="ARBA" id="ARBA00010928"/>
    </source>
</evidence>
<keyword evidence="2" id="KW-0560">Oxidoreductase</keyword>
<dbReference type="GO" id="GO:0016491">
    <property type="term" value="F:oxidoreductase activity"/>
    <property type="evidence" value="ECO:0007669"/>
    <property type="project" value="UniProtKB-KW"/>
</dbReference>
<gene>
    <name evidence="5" type="ORF">IX53_05865</name>
</gene>
<dbReference type="InterPro" id="IPR030827">
    <property type="entry name" value="Myo_inos_IolG"/>
</dbReference>
<comment type="similarity">
    <text evidence="1">Belongs to the Gfo/Idh/MocA family.</text>
</comment>
<evidence type="ECO:0000313" key="6">
    <source>
        <dbReference type="Proteomes" id="UP000035159"/>
    </source>
</evidence>
<evidence type="ECO:0000256" key="2">
    <source>
        <dbReference type="ARBA" id="ARBA00023002"/>
    </source>
</evidence>
<organism evidence="5 6">
    <name type="scientific">Kosmotoga pacifica</name>
    <dbReference type="NCBI Taxonomy" id="1330330"/>
    <lineage>
        <taxon>Bacteria</taxon>
        <taxon>Thermotogati</taxon>
        <taxon>Thermotogota</taxon>
        <taxon>Thermotogae</taxon>
        <taxon>Kosmotogales</taxon>
        <taxon>Kosmotogaceae</taxon>
        <taxon>Kosmotoga</taxon>
    </lineage>
</organism>
<dbReference type="Proteomes" id="UP000035159">
    <property type="component" value="Chromosome"/>
</dbReference>
<dbReference type="EMBL" id="CP011232">
    <property type="protein sequence ID" value="AKI98295.1"/>
    <property type="molecule type" value="Genomic_DNA"/>
</dbReference>
<reference evidence="5 6" key="1">
    <citation type="submission" date="2015-04" db="EMBL/GenBank/DDBJ databases">
        <title>Complete Genome Sequence of Kosmotoga pacifica SLHLJ1.</title>
        <authorList>
            <person name="Jiang L.J."/>
            <person name="Shao Z.Z."/>
            <person name="Jebbar M."/>
        </authorList>
    </citation>
    <scope>NUCLEOTIDE SEQUENCE [LARGE SCALE GENOMIC DNA]</scope>
    <source>
        <strain evidence="5 6">SLHLJ1</strain>
    </source>
</reference>
<keyword evidence="6" id="KW-1185">Reference proteome</keyword>
<dbReference type="PANTHER" id="PTHR42840:SF3">
    <property type="entry name" value="BINDING ROSSMANN FOLD OXIDOREDUCTASE, PUTATIVE (AFU_ORTHOLOGUE AFUA_2G10240)-RELATED"/>
    <property type="match status" value="1"/>
</dbReference>
<evidence type="ECO:0000259" key="4">
    <source>
        <dbReference type="Pfam" id="PF22725"/>
    </source>
</evidence>
<evidence type="ECO:0000259" key="3">
    <source>
        <dbReference type="Pfam" id="PF01408"/>
    </source>
</evidence>
<dbReference type="Gene3D" id="3.30.360.10">
    <property type="entry name" value="Dihydrodipicolinate Reductase, domain 2"/>
    <property type="match status" value="1"/>
</dbReference>
<dbReference type="InterPro" id="IPR036291">
    <property type="entry name" value="NAD(P)-bd_dom_sf"/>
</dbReference>
<accession>A0A0G2Z9K2</accession>
<dbReference type="STRING" id="1330330.IX53_05865"/>
<feature type="domain" description="Gfo/Idh/MocA-like oxidoreductase N-terminal" evidence="3">
    <location>
        <begin position="1"/>
        <end position="120"/>
    </location>
</feature>
<dbReference type="InterPro" id="IPR055170">
    <property type="entry name" value="GFO_IDH_MocA-like_dom"/>
</dbReference>
<feature type="domain" description="GFO/IDH/MocA-like oxidoreductase" evidence="4">
    <location>
        <begin position="129"/>
        <end position="249"/>
    </location>
</feature>
<dbReference type="AlphaFoldDB" id="A0A0G2Z9K2"/>
<dbReference type="GO" id="GO:0000166">
    <property type="term" value="F:nucleotide binding"/>
    <property type="evidence" value="ECO:0007669"/>
    <property type="project" value="InterPro"/>
</dbReference>
<dbReference type="NCBIfam" id="TIGR04380">
    <property type="entry name" value="myo_inos_iolG"/>
    <property type="match status" value="1"/>
</dbReference>
<dbReference type="SUPFAM" id="SSF55347">
    <property type="entry name" value="Glyceraldehyde-3-phosphate dehydrogenase-like, C-terminal domain"/>
    <property type="match status" value="1"/>
</dbReference>
<proteinExistence type="inferred from homology"/>
<dbReference type="KEGG" id="kpf:IX53_05865"/>
<sequence>MKIGVIGLGRLGRIHTTNLVQHVPEAEVKILADPRVEETEEWGRNLGDFEIVADWHIPLKDPEIDAVVIASPTTLHGEMLKEAVKAGKHVFMEKPLAHDLETAKELFETLSNVSVKIQIAFNRRFDHNFRKIKSFIDSGKLGEVHLIRTTSRDPHLPDIEFVKKSGGIFFDFMIHEFDTARFLTGSEVVEVYAGGSVLLDPRIGEAGDFDTAYAMLKMENGAICVIDVSRKAVYGYDQRVEVFGSKGSARAENDRETNVIMSTEEAVCTDKPLYYFPQRYMKSFANEIEAFVESVLEEKPVSVGVEAGYRSILIARAADVSARENRPVRIAELL</sequence>
<dbReference type="Pfam" id="PF01408">
    <property type="entry name" value="GFO_IDH_MocA"/>
    <property type="match status" value="1"/>
</dbReference>
<name>A0A0G2Z9K2_9BACT</name>
<dbReference type="OrthoDB" id="40945at2"/>
<evidence type="ECO:0000313" key="5">
    <source>
        <dbReference type="EMBL" id="AKI98295.1"/>
    </source>
</evidence>
<protein>
    <submittedName>
        <fullName evidence="5">Oxidoreductase</fullName>
    </submittedName>
</protein>
<dbReference type="InterPro" id="IPR000683">
    <property type="entry name" value="Gfo/Idh/MocA-like_OxRdtase_N"/>
</dbReference>
<dbReference type="Pfam" id="PF22725">
    <property type="entry name" value="GFO_IDH_MocA_C3"/>
    <property type="match status" value="1"/>
</dbReference>
<dbReference type="SUPFAM" id="SSF51735">
    <property type="entry name" value="NAD(P)-binding Rossmann-fold domains"/>
    <property type="match status" value="1"/>
</dbReference>
<dbReference type="Gene3D" id="3.40.50.720">
    <property type="entry name" value="NAD(P)-binding Rossmann-like Domain"/>
    <property type="match status" value="1"/>
</dbReference>
<dbReference type="PATRIC" id="fig|1330330.3.peg.1188"/>
<dbReference type="PANTHER" id="PTHR42840">
    <property type="entry name" value="NAD(P)-BINDING ROSSMANN-FOLD SUPERFAMILY PROTEIN-RELATED"/>
    <property type="match status" value="1"/>
</dbReference>